<evidence type="ECO:0000259" key="2">
    <source>
        <dbReference type="PROSITE" id="PS50054"/>
    </source>
</evidence>
<protein>
    <recommendedName>
        <fullName evidence="2">Tyrosine-protein phosphatase domain-containing protein</fullName>
    </recommendedName>
</protein>
<dbReference type="Proteomes" id="UP001306508">
    <property type="component" value="Unassembled WGS sequence"/>
</dbReference>
<dbReference type="PANTHER" id="PTHR31126:SF14">
    <property type="entry name" value="TYROSINE-PROTEIN PHOSPHATASE OCA6-RELATED"/>
    <property type="match status" value="1"/>
</dbReference>
<dbReference type="SUPFAM" id="SSF52799">
    <property type="entry name" value="(Phosphotyrosine protein) phosphatases II"/>
    <property type="match status" value="1"/>
</dbReference>
<dbReference type="Gene3D" id="3.90.190.10">
    <property type="entry name" value="Protein tyrosine phosphatase superfamily"/>
    <property type="match status" value="1"/>
</dbReference>
<dbReference type="InterPro" id="IPR004861">
    <property type="entry name" value="Siw14-like"/>
</dbReference>
<proteinExistence type="predicted"/>
<dbReference type="PANTHER" id="PTHR31126">
    <property type="entry name" value="TYROSINE-PROTEIN PHOSPHATASE"/>
    <property type="match status" value="1"/>
</dbReference>
<dbReference type="GO" id="GO:0016791">
    <property type="term" value="F:phosphatase activity"/>
    <property type="evidence" value="ECO:0007669"/>
    <property type="project" value="TreeGrafter"/>
</dbReference>
<sequence>MTYVTPLHYNTVQPNLYRGSYPREINFSFLKTLQLKNIVSLTPNPLDETVQHFCNENNIKMIHIECNTKKNLNKIKDKNKSSKEVKVKRKKKPVPIDYNVVIKTITFLVDKRNYPVYIHCETGDLITSLVIACLRKFTYWSTVSILNEFLIYNSSINVYERDFIENFKSEIVIEGLSLEDKVPWLSVQFIKKNSGSNNNKNNSIEKSSQNNDNKESVTVSGVPSILPKLKFHSL</sequence>
<comment type="caution">
    <text evidence="3">The sequence shown here is derived from an EMBL/GenBank/DDBJ whole genome shotgun (WGS) entry which is preliminary data.</text>
</comment>
<evidence type="ECO:0000313" key="3">
    <source>
        <dbReference type="EMBL" id="KAK5781528.1"/>
    </source>
</evidence>
<name>A0AAN7WTV8_9SACH</name>
<accession>A0AAN7WTV8</accession>
<feature type="compositionally biased region" description="Low complexity" evidence="1">
    <location>
        <begin position="198"/>
        <end position="211"/>
    </location>
</feature>
<reference evidence="4" key="1">
    <citation type="submission" date="2023-07" db="EMBL/GenBank/DDBJ databases">
        <title>A draft genome of Kazachstania heterogenica Y-27499.</title>
        <authorList>
            <person name="Donic C."/>
            <person name="Kralova J.S."/>
            <person name="Fidel L."/>
            <person name="Ben-Dor S."/>
            <person name="Jung S."/>
        </authorList>
    </citation>
    <scope>NUCLEOTIDE SEQUENCE [LARGE SCALE GENOMIC DNA]</scope>
    <source>
        <strain evidence="4">Y27499</strain>
    </source>
</reference>
<evidence type="ECO:0000313" key="4">
    <source>
        <dbReference type="Proteomes" id="UP001306508"/>
    </source>
</evidence>
<feature type="region of interest" description="Disordered" evidence="1">
    <location>
        <begin position="198"/>
        <end position="219"/>
    </location>
</feature>
<dbReference type="PROSITE" id="PS50054">
    <property type="entry name" value="TYR_PHOSPHATASE_DUAL"/>
    <property type="match status" value="1"/>
</dbReference>
<dbReference type="FunFam" id="3.90.190.10:FF:000084">
    <property type="entry name" value="Tyrosine phospatase-like protein"/>
    <property type="match status" value="1"/>
</dbReference>
<organism evidence="3 4">
    <name type="scientific">Arxiozyma heterogenica</name>
    <dbReference type="NCBI Taxonomy" id="278026"/>
    <lineage>
        <taxon>Eukaryota</taxon>
        <taxon>Fungi</taxon>
        <taxon>Dikarya</taxon>
        <taxon>Ascomycota</taxon>
        <taxon>Saccharomycotina</taxon>
        <taxon>Saccharomycetes</taxon>
        <taxon>Saccharomycetales</taxon>
        <taxon>Saccharomycetaceae</taxon>
        <taxon>Arxiozyma</taxon>
    </lineage>
</organism>
<evidence type="ECO:0000256" key="1">
    <source>
        <dbReference type="SAM" id="MobiDB-lite"/>
    </source>
</evidence>
<dbReference type="EMBL" id="JAWIZZ010000035">
    <property type="protein sequence ID" value="KAK5781528.1"/>
    <property type="molecule type" value="Genomic_DNA"/>
</dbReference>
<dbReference type="InterPro" id="IPR020422">
    <property type="entry name" value="TYR_PHOSPHATASE_DUAL_dom"/>
</dbReference>
<gene>
    <name evidence="3" type="ORF">RI543_001076</name>
</gene>
<dbReference type="AlphaFoldDB" id="A0AAN7WTV8"/>
<dbReference type="Pfam" id="PF03162">
    <property type="entry name" value="Y_phosphatase2"/>
    <property type="match status" value="1"/>
</dbReference>
<feature type="domain" description="Tyrosine-protein phosphatase" evidence="2">
    <location>
        <begin position="8"/>
        <end position="176"/>
    </location>
</feature>
<dbReference type="InterPro" id="IPR029021">
    <property type="entry name" value="Prot-tyrosine_phosphatase-like"/>
</dbReference>
<keyword evidence="4" id="KW-1185">Reference proteome</keyword>